<sequence>MNRKYGHKLLGGFIIIVIILGALIPCTKVLAYSDVGVTYRSHVQDIDWMGWCKNGETSGTTGKALRLEALQVKLTNPIEGMKLKARVHVQDIGWINWQDSTNILGTTGKSLRLEAVEFKLEGNGSENYSIKYRAHVQDIDWMPWVEDGQIAGTTGKSLRLEAIEIKIVPKNEVVLSDSSIAYNTYAADIGWLGEVSGSNIAGTVGEKRRLESIAISTRNLPSNIKVKYQTHVQNIGWTSTVENGQVSGNPGSGNRIEAIKIWLEGAPSQYRIQYQVHLENAGWQEWVENGQMAGTTSLALRVEAIRIRISTNPLSIARNYDVVTTSKSYNDFLAGQADRNVASGVSGKLPVSEVANYVNAKTLLHNPSINQFIRIDQFKNVDANSINTYLQNSPYNGGVLNGKGQAFVDAARKYNLDPLYLLAHSIHETGYGTSKLAKGITYNGVMTYNLFGIRAFDSNPNGEGAKFAFENGWTSINAAIEGGAKWISDNYVNSSKYNQNTIFKMKWDTVYGWHQYATDAGWPNKIAAHIEKMSYIYNGNTLNYEITKLKDLP</sequence>
<keyword evidence="4" id="KW-1185">Reference proteome</keyword>
<dbReference type="PANTHER" id="PTHR33308:SF9">
    <property type="entry name" value="PEPTIDOGLYCAN HYDROLASE FLGJ"/>
    <property type="match status" value="1"/>
</dbReference>
<accession>W6S2Q4</accession>
<reference evidence="3 4" key="1">
    <citation type="submission" date="2013-11" db="EMBL/GenBank/DDBJ databases">
        <title>Complete genome sequence of Clostridum sp. M2/40.</title>
        <authorList>
            <person name="Wibberg D."/>
            <person name="Puehler A."/>
            <person name="Schlueter A."/>
        </authorList>
    </citation>
    <scope>NUCLEOTIDE SEQUENCE [LARGE SCALE GENOMIC DNA]</scope>
    <source>
        <strain evidence="4">M2/40</strain>
    </source>
</reference>
<dbReference type="PATRIC" id="fig|1216932.3.peg.1421"/>
<dbReference type="HOGENOM" id="CLU_020856_0_0_9"/>
<keyword evidence="1" id="KW-0378">Hydrolase</keyword>
<dbReference type="eggNOG" id="COG4193">
    <property type="taxonomic scope" value="Bacteria"/>
</dbReference>
<dbReference type="Gene3D" id="1.10.530.10">
    <property type="match status" value="1"/>
</dbReference>
<dbReference type="OrthoDB" id="9816557at2"/>
<dbReference type="EMBL" id="HG917868">
    <property type="protein sequence ID" value="CDM68587.1"/>
    <property type="molecule type" value="Genomic_DNA"/>
</dbReference>
<dbReference type="SMART" id="SM00728">
    <property type="entry name" value="ChW"/>
    <property type="match status" value="6"/>
</dbReference>
<evidence type="ECO:0000313" key="4">
    <source>
        <dbReference type="Proteomes" id="UP000019426"/>
    </source>
</evidence>
<dbReference type="InterPro" id="IPR051056">
    <property type="entry name" value="Glycosyl_Hydrolase_73"/>
</dbReference>
<evidence type="ECO:0000313" key="3">
    <source>
        <dbReference type="EMBL" id="CDM68587.1"/>
    </source>
</evidence>
<dbReference type="Pfam" id="PF01832">
    <property type="entry name" value="Glucosaminidase"/>
    <property type="match status" value="1"/>
</dbReference>
<dbReference type="Pfam" id="PF07538">
    <property type="entry name" value="ChW"/>
    <property type="match status" value="6"/>
</dbReference>
<dbReference type="STRING" id="1216932.CM240_1428"/>
<evidence type="ECO:0000256" key="1">
    <source>
        <dbReference type="ARBA" id="ARBA00022801"/>
    </source>
</evidence>
<organism evidence="3 4">
    <name type="scientific">Clostridium bornimense</name>
    <dbReference type="NCBI Taxonomy" id="1216932"/>
    <lineage>
        <taxon>Bacteria</taxon>
        <taxon>Bacillati</taxon>
        <taxon>Bacillota</taxon>
        <taxon>Clostridia</taxon>
        <taxon>Eubacteriales</taxon>
        <taxon>Clostridiaceae</taxon>
        <taxon>Clostridium</taxon>
    </lineage>
</organism>
<dbReference type="GO" id="GO:0004040">
    <property type="term" value="F:amidase activity"/>
    <property type="evidence" value="ECO:0007669"/>
    <property type="project" value="InterPro"/>
</dbReference>
<protein>
    <recommendedName>
        <fullName evidence="2">Mannosyl-glycoprotein endo-beta-N-acetylglucosamidase-like domain-containing protein</fullName>
    </recommendedName>
</protein>
<gene>
    <name evidence="3" type="ORF">CM240_1428</name>
</gene>
<dbReference type="InterPro" id="IPR006637">
    <property type="entry name" value="ChW"/>
</dbReference>
<dbReference type="eggNOG" id="COG3227">
    <property type="taxonomic scope" value="Bacteria"/>
</dbReference>
<dbReference type="RefSeq" id="WP_051483741.1">
    <property type="nucleotide sequence ID" value="NZ_HG917868.1"/>
</dbReference>
<name>W6S2Q4_9CLOT</name>
<dbReference type="InterPro" id="IPR002901">
    <property type="entry name" value="MGlyc_endo_b_GlcNAc-like_dom"/>
</dbReference>
<dbReference type="SMART" id="SM00047">
    <property type="entry name" value="LYZ2"/>
    <property type="match status" value="1"/>
</dbReference>
<dbReference type="KEGG" id="clt:CM240_1428"/>
<dbReference type="AlphaFoldDB" id="W6S2Q4"/>
<dbReference type="PANTHER" id="PTHR33308">
    <property type="entry name" value="PEPTIDOGLYCAN HYDROLASE FLGJ"/>
    <property type="match status" value="1"/>
</dbReference>
<feature type="domain" description="Mannosyl-glycoprotein endo-beta-N-acetylglucosamidase-like" evidence="2">
    <location>
        <begin position="392"/>
        <end position="538"/>
    </location>
</feature>
<proteinExistence type="predicted"/>
<dbReference type="Proteomes" id="UP000019426">
    <property type="component" value="Chromosome M2/40_rep1"/>
</dbReference>
<evidence type="ECO:0000259" key="2">
    <source>
        <dbReference type="SMART" id="SM00047"/>
    </source>
</evidence>